<proteinExistence type="predicted"/>
<dbReference type="EMBL" id="JACVHL010000029">
    <property type="protein sequence ID" value="MCC3807668.1"/>
    <property type="molecule type" value="Genomic_DNA"/>
</dbReference>
<protein>
    <submittedName>
        <fullName evidence="1">Uncharacterized protein</fullName>
    </submittedName>
</protein>
<evidence type="ECO:0000313" key="2">
    <source>
        <dbReference type="Proteomes" id="UP000726777"/>
    </source>
</evidence>
<evidence type="ECO:0000313" key="1">
    <source>
        <dbReference type="EMBL" id="MCC3807668.1"/>
    </source>
</evidence>
<dbReference type="RefSeq" id="WP_228085939.1">
    <property type="nucleotide sequence ID" value="NZ_JACVHL010000029.1"/>
</dbReference>
<dbReference type="AlphaFoldDB" id="A0A9Q3UH31"/>
<sequence length="172" mass="20031">MPNASKDIINQRLSNFIEDLSLGKSYTFCIKKHLLTMQELINDGYTLLAISNVISEHRPILYTSFRNAMCKARKKSITLPVKVEDQQNDDIKKESQNNKTIEAHQQKSKKPIIDDNTKMKWLKLQITSPTLIERLEKYCVSYDDVRSWNLASEFQVSKRLTELIVMKKVKPK</sequence>
<name>A0A9Q3UH31_VIBPH</name>
<dbReference type="Proteomes" id="UP000726777">
    <property type="component" value="Unassembled WGS sequence"/>
</dbReference>
<comment type="caution">
    <text evidence="1">The sequence shown here is derived from an EMBL/GenBank/DDBJ whole genome shotgun (WGS) entry which is preliminary data.</text>
</comment>
<organism evidence="1 2">
    <name type="scientific">Vibrio parahaemolyticus</name>
    <dbReference type="NCBI Taxonomy" id="670"/>
    <lineage>
        <taxon>Bacteria</taxon>
        <taxon>Pseudomonadati</taxon>
        <taxon>Pseudomonadota</taxon>
        <taxon>Gammaproteobacteria</taxon>
        <taxon>Vibrionales</taxon>
        <taxon>Vibrionaceae</taxon>
        <taxon>Vibrio</taxon>
    </lineage>
</organism>
<gene>
    <name evidence="1" type="ORF">IB292_21850</name>
</gene>
<reference evidence="1" key="1">
    <citation type="submission" date="2020-09" db="EMBL/GenBank/DDBJ databases">
        <title>Genome sequence of Vibrio parahaemolyticus isolates.</title>
        <authorList>
            <person name="Hammerl J.A."/>
            <person name="Strauch E."/>
        </authorList>
    </citation>
    <scope>NUCLEOTIDE SEQUENCE</scope>
    <source>
        <strain evidence="1">17-VB00146</strain>
    </source>
</reference>
<accession>A0A9Q3UH31</accession>